<dbReference type="Proteomes" id="UP000544331">
    <property type="component" value="Unassembled WGS sequence"/>
</dbReference>
<organism evidence="2 3">
    <name type="scientific">Fusarium mundagurra</name>
    <dbReference type="NCBI Taxonomy" id="1567541"/>
    <lineage>
        <taxon>Eukaryota</taxon>
        <taxon>Fungi</taxon>
        <taxon>Dikarya</taxon>
        <taxon>Ascomycota</taxon>
        <taxon>Pezizomycotina</taxon>
        <taxon>Sordariomycetes</taxon>
        <taxon>Hypocreomycetidae</taxon>
        <taxon>Hypocreales</taxon>
        <taxon>Nectriaceae</taxon>
        <taxon>Fusarium</taxon>
        <taxon>Fusarium fujikuroi species complex</taxon>
    </lineage>
</organism>
<keyword evidence="3" id="KW-1185">Reference proteome</keyword>
<evidence type="ECO:0000256" key="1">
    <source>
        <dbReference type="SAM" id="MobiDB-lite"/>
    </source>
</evidence>
<dbReference type="AlphaFoldDB" id="A0A8H5YFT7"/>
<feature type="compositionally biased region" description="Gly residues" evidence="1">
    <location>
        <begin position="148"/>
        <end position="166"/>
    </location>
</feature>
<protein>
    <submittedName>
        <fullName evidence="2">Ankyrin protein</fullName>
    </submittedName>
</protein>
<evidence type="ECO:0000313" key="3">
    <source>
        <dbReference type="Proteomes" id="UP000544331"/>
    </source>
</evidence>
<sequence length="403" mass="45009">MVPQSSYHYGSSLDASKSRFPRIRWLHLRQKLSPHKGQTYAPISNTSSTTVDSSDISLKNGIPAVAAGDLNYPLVEWGEGRQASQANPTVFQPTFYKLFSKLVLQPASQNNGHYKTQGTTSHQTRSKRPDKDVQRRKSSSKGAQDAGSGSGSGGGGKGGKGRGGGNGPPPPYGWRFPLDARPPRCLGCPFYMTEPLRYHECSNLRLQRPSDVSQHIQRTHLLRETGPEFLRDTESIDRTQSSEAGTYTDDNDITLYHTTCRMEFHGFTAEENRRYHCLLECTELGIEDTGVLLPAEYEILTGARDAASGRLAKWYAMWKVCYPPVRRVGYPPATTTILTRFPTVPASPYVSYLGGDETDRELQQIVQDQQRQRDLDIQQASQQAMNWWNNPADCTGNYYGGYQ</sequence>
<accession>A0A8H5YFT7</accession>
<feature type="region of interest" description="Disordered" evidence="1">
    <location>
        <begin position="109"/>
        <end position="175"/>
    </location>
</feature>
<evidence type="ECO:0000313" key="2">
    <source>
        <dbReference type="EMBL" id="KAF5710537.1"/>
    </source>
</evidence>
<reference evidence="2 3" key="1">
    <citation type="submission" date="2020-05" db="EMBL/GenBank/DDBJ databases">
        <title>Identification and distribution of gene clusters putatively required for synthesis of sphingolipid metabolism inhibitors in phylogenetically diverse species of the filamentous fungus Fusarium.</title>
        <authorList>
            <person name="Kim H.-S."/>
            <person name="Busman M."/>
            <person name="Brown D.W."/>
            <person name="Divon H."/>
            <person name="Uhlig S."/>
            <person name="Proctor R.H."/>
        </authorList>
    </citation>
    <scope>NUCLEOTIDE SEQUENCE [LARGE SCALE GENOMIC DNA]</scope>
    <source>
        <strain evidence="2 3">NRRL 66235</strain>
    </source>
</reference>
<comment type="caution">
    <text evidence="2">The sequence shown here is derived from an EMBL/GenBank/DDBJ whole genome shotgun (WGS) entry which is preliminary data.</text>
</comment>
<name>A0A8H5YFT7_9HYPO</name>
<gene>
    <name evidence="2" type="ORF">FMUND_9461</name>
</gene>
<proteinExistence type="predicted"/>
<feature type="compositionally biased region" description="Polar residues" evidence="1">
    <location>
        <begin position="109"/>
        <end position="123"/>
    </location>
</feature>
<dbReference type="OrthoDB" id="3564303at2759"/>
<dbReference type="EMBL" id="JAAOAN010000331">
    <property type="protein sequence ID" value="KAF5710537.1"/>
    <property type="molecule type" value="Genomic_DNA"/>
</dbReference>